<accession>A0A9P6A8N2</accession>
<dbReference type="Proteomes" id="UP000807025">
    <property type="component" value="Unassembled WGS sequence"/>
</dbReference>
<comment type="caution">
    <text evidence="1">The sequence shown here is derived from an EMBL/GenBank/DDBJ whole genome shotgun (WGS) entry which is preliminary data.</text>
</comment>
<organism evidence="1 2">
    <name type="scientific">Pleurotus eryngii</name>
    <name type="common">Boletus of the steppes</name>
    <dbReference type="NCBI Taxonomy" id="5323"/>
    <lineage>
        <taxon>Eukaryota</taxon>
        <taxon>Fungi</taxon>
        <taxon>Dikarya</taxon>
        <taxon>Basidiomycota</taxon>
        <taxon>Agaricomycotina</taxon>
        <taxon>Agaricomycetes</taxon>
        <taxon>Agaricomycetidae</taxon>
        <taxon>Agaricales</taxon>
        <taxon>Pleurotineae</taxon>
        <taxon>Pleurotaceae</taxon>
        <taxon>Pleurotus</taxon>
    </lineage>
</organism>
<reference evidence="1" key="1">
    <citation type="submission" date="2020-11" db="EMBL/GenBank/DDBJ databases">
        <authorList>
            <consortium name="DOE Joint Genome Institute"/>
            <person name="Ahrendt S."/>
            <person name="Riley R."/>
            <person name="Andreopoulos W."/>
            <person name="Labutti K."/>
            <person name="Pangilinan J."/>
            <person name="Ruiz-Duenas F.J."/>
            <person name="Barrasa J.M."/>
            <person name="Sanchez-Garcia M."/>
            <person name="Camarero S."/>
            <person name="Miyauchi S."/>
            <person name="Serrano A."/>
            <person name="Linde D."/>
            <person name="Babiker R."/>
            <person name="Drula E."/>
            <person name="Ayuso-Fernandez I."/>
            <person name="Pacheco R."/>
            <person name="Padilla G."/>
            <person name="Ferreira P."/>
            <person name="Barriuso J."/>
            <person name="Kellner H."/>
            <person name="Castanera R."/>
            <person name="Alfaro M."/>
            <person name="Ramirez L."/>
            <person name="Pisabarro A.G."/>
            <person name="Kuo A."/>
            <person name="Tritt A."/>
            <person name="Lipzen A."/>
            <person name="He G."/>
            <person name="Yan M."/>
            <person name="Ng V."/>
            <person name="Cullen D."/>
            <person name="Martin F."/>
            <person name="Rosso M.-N."/>
            <person name="Henrissat B."/>
            <person name="Hibbett D."/>
            <person name="Martinez A.T."/>
            <person name="Grigoriev I.V."/>
        </authorList>
    </citation>
    <scope>NUCLEOTIDE SEQUENCE</scope>
    <source>
        <strain evidence="1">ATCC 90797</strain>
    </source>
</reference>
<keyword evidence="2" id="KW-1185">Reference proteome</keyword>
<name>A0A9P6A8N2_PLEER</name>
<proteinExistence type="predicted"/>
<protein>
    <submittedName>
        <fullName evidence="1">Uncharacterized protein</fullName>
    </submittedName>
</protein>
<dbReference type="AlphaFoldDB" id="A0A9P6A8N2"/>
<evidence type="ECO:0000313" key="2">
    <source>
        <dbReference type="Proteomes" id="UP000807025"/>
    </source>
</evidence>
<dbReference type="EMBL" id="MU154524">
    <property type="protein sequence ID" value="KAF9501281.1"/>
    <property type="molecule type" value="Genomic_DNA"/>
</dbReference>
<evidence type="ECO:0000313" key="1">
    <source>
        <dbReference type="EMBL" id="KAF9501281.1"/>
    </source>
</evidence>
<sequence length="153" mass="17486">MQEVQAKMAAISLSGLWNTDLGSSDVVGRISRWGKFKAKHSNVIVSSWLSESNKNRLWSSRSSRFFKAKGKIWGEAISFYKLQPDDKEEHTVQPPTIVVFQRFKMKNHTFNLYYTVYILRKHGTLKMLHIEDSGAIIDVDEGGEEDLFDGDDA</sequence>
<gene>
    <name evidence="1" type="ORF">BDN71DRAFT_1426890</name>
</gene>